<dbReference type="EMBL" id="LR584267">
    <property type="protein sequence ID" value="VHO00152.1"/>
    <property type="molecule type" value="Genomic_DNA"/>
</dbReference>
<proteinExistence type="predicted"/>
<sequence length="277" mass="29187">MRNAVEGMSQAETIAFLRQRMTVMESASRHRFTVAEGAGSSVGTLAMGHSSVSAVADTSSSLGVVTGRSYDPADNTLRLAAPWSEMLGPQGIPRGAVSCLSGSRQGLLGVVAAASVNHSVALVGFPAVGWSAAVEMGACSSNLIWVPHPGSDVAGPCMILAAGFDLVVADFADFSPTPRRCRTYESSLRHSVGTLIAVDCVWPQTALAIHTSQVSAAGLQHGYGRIATVTLDVAVSRRYQQTRRYQWSIGRNHYGAHQPVQRLHSAGGELTECQHVS</sequence>
<dbReference type="AlphaFoldDB" id="A0A5E3ZVW9"/>
<gene>
    <name evidence="1" type="ORF">LC603019_00516</name>
</gene>
<reference evidence="1 2" key="1">
    <citation type="submission" date="2019-04" db="EMBL/GenBank/DDBJ databases">
        <authorList>
            <person name="Seth-Smith MB H."/>
            <person name="Seth-Smith H."/>
        </authorList>
    </citation>
    <scope>NUCLEOTIDE SEQUENCE [LARGE SCALE GENOMIC DNA]</scope>
    <source>
        <strain evidence="1">USB-603019</strain>
    </source>
</reference>
<protein>
    <submittedName>
        <fullName evidence="1">Uncharacterized protein</fullName>
    </submittedName>
</protein>
<name>A0A5E3ZVW9_9ACTN</name>
<dbReference type="Proteomes" id="UP000324288">
    <property type="component" value="Chromosome"/>
</dbReference>
<accession>A0A5E3ZVW9</accession>
<dbReference type="GeneID" id="84895579"/>
<dbReference type="RefSeq" id="WP_148417494.1">
    <property type="nucleotide sequence ID" value="NZ_CAJPTR010000003.1"/>
</dbReference>
<evidence type="ECO:0000313" key="2">
    <source>
        <dbReference type="Proteomes" id="UP000324288"/>
    </source>
</evidence>
<evidence type="ECO:0000313" key="1">
    <source>
        <dbReference type="EMBL" id="VHO00152.1"/>
    </source>
</evidence>
<keyword evidence="2" id="KW-1185">Reference proteome</keyword>
<organism evidence="1 2">
    <name type="scientific">Lawsonella clevelandensis</name>
    <dbReference type="NCBI Taxonomy" id="1528099"/>
    <lineage>
        <taxon>Bacteria</taxon>
        <taxon>Bacillati</taxon>
        <taxon>Actinomycetota</taxon>
        <taxon>Actinomycetes</taxon>
        <taxon>Mycobacteriales</taxon>
        <taxon>Lawsonellaceae</taxon>
        <taxon>Lawsonella</taxon>
    </lineage>
</organism>